<dbReference type="HOGENOM" id="CLU_2949251_0_0_2"/>
<dbReference type="STRING" id="1238424.J07HQW1_03295"/>
<evidence type="ECO:0000313" key="2">
    <source>
        <dbReference type="EMBL" id="ERG93236.1"/>
    </source>
</evidence>
<gene>
    <name evidence="2" type="ORF">J07HQW1_03295</name>
</gene>
<accession>U1PLX6</accession>
<dbReference type="EMBL" id="KE356560">
    <property type="protein sequence ID" value="ERG93236.1"/>
    <property type="molecule type" value="Genomic_DNA"/>
</dbReference>
<dbReference type="Proteomes" id="UP000030649">
    <property type="component" value="Unassembled WGS sequence"/>
</dbReference>
<sequence length="59" mass="6626">MTLTPSNAANTVELKETYNIPFNQRVRVPIESDPQYNDHGGCLEWCPTEPPSHSGQLNQ</sequence>
<evidence type="ECO:0000313" key="3">
    <source>
        <dbReference type="Proteomes" id="UP000030649"/>
    </source>
</evidence>
<organism evidence="2 3">
    <name type="scientific">Haloquadratum walsbyi J07HQW1</name>
    <dbReference type="NCBI Taxonomy" id="1238424"/>
    <lineage>
        <taxon>Archaea</taxon>
        <taxon>Methanobacteriati</taxon>
        <taxon>Methanobacteriota</taxon>
        <taxon>Stenosarchaea group</taxon>
        <taxon>Halobacteria</taxon>
        <taxon>Halobacteriales</taxon>
        <taxon>Haloferacaceae</taxon>
        <taxon>Haloquadratum</taxon>
    </lineage>
</organism>
<reference evidence="2 3" key="1">
    <citation type="journal article" date="2013" name="PLoS ONE">
        <title>Assembly-driven community genomics of a hypersaline microbial ecosystem.</title>
        <authorList>
            <person name="Podell S."/>
            <person name="Ugalde J.A."/>
            <person name="Narasingarao P."/>
            <person name="Banfield J.F."/>
            <person name="Heidelberg K.B."/>
            <person name="Allen E.E."/>
        </authorList>
    </citation>
    <scope>NUCLEOTIDE SEQUENCE [LARGE SCALE GENOMIC DNA]</scope>
    <source>
        <strain evidence="3">J07HQW1</strain>
    </source>
</reference>
<dbReference type="AlphaFoldDB" id="U1PLX6"/>
<proteinExistence type="predicted"/>
<protein>
    <submittedName>
        <fullName evidence="2">Uncharacterized protein</fullName>
    </submittedName>
</protein>
<feature type="region of interest" description="Disordered" evidence="1">
    <location>
        <begin position="39"/>
        <end position="59"/>
    </location>
</feature>
<name>U1PLX6_9EURY</name>
<evidence type="ECO:0000256" key="1">
    <source>
        <dbReference type="SAM" id="MobiDB-lite"/>
    </source>
</evidence>